<dbReference type="OrthoDB" id="439326at2759"/>
<comment type="caution">
    <text evidence="1">The sequence shown here is derived from an EMBL/GenBank/DDBJ whole genome shotgun (WGS) entry which is preliminary data.</text>
</comment>
<evidence type="ECO:0000313" key="2">
    <source>
        <dbReference type="Proteomes" id="UP001085076"/>
    </source>
</evidence>
<proteinExistence type="predicted"/>
<dbReference type="EMBL" id="JAGGNH010000001">
    <property type="protein sequence ID" value="KAJ0985840.1"/>
    <property type="molecule type" value="Genomic_DNA"/>
</dbReference>
<reference evidence="1" key="1">
    <citation type="submission" date="2021-03" db="EMBL/GenBank/DDBJ databases">
        <authorList>
            <person name="Li Z."/>
            <person name="Yang C."/>
        </authorList>
    </citation>
    <scope>NUCLEOTIDE SEQUENCE</scope>
    <source>
        <strain evidence="1">Dzin_1.0</strain>
        <tissue evidence="1">Leaf</tissue>
    </source>
</reference>
<evidence type="ECO:0000313" key="1">
    <source>
        <dbReference type="EMBL" id="KAJ0985840.1"/>
    </source>
</evidence>
<dbReference type="Gene3D" id="2.40.160.10">
    <property type="entry name" value="Porin"/>
    <property type="match status" value="1"/>
</dbReference>
<keyword evidence="2" id="KW-1185">Reference proteome</keyword>
<protein>
    <submittedName>
        <fullName evidence="1">Uncharacterized protein</fullName>
    </submittedName>
</protein>
<dbReference type="AlphaFoldDB" id="A0A9D5D861"/>
<dbReference type="PANTHER" id="PTHR35738:SF3">
    <property type="entry name" value="OS05G0577800 PROTEIN"/>
    <property type="match status" value="1"/>
</dbReference>
<name>A0A9D5D861_9LILI</name>
<gene>
    <name evidence="1" type="ORF">J5N97_004196</name>
</gene>
<dbReference type="PANTHER" id="PTHR35738">
    <property type="entry name" value="OS05G0577800 PROTEIN"/>
    <property type="match status" value="1"/>
</dbReference>
<sequence length="425" mass="48138">MGNWFGSWWRSEPPPPIILVPPLFDFPPLAARTRMLFPSYDILFGKLARRCLFEDYFEQAGKLNTRVMLKPIEDPHVDLVATFSGPLDKKSGHSINGNAVLRWQRDLYDPNTFMDLSVSDSEPILCMRSSAYYPRFRLGAFGIFPLVVTNRVYPEDYGVMGLRYGSKCLSIGTTFMPFPLSTETPFCAWLVGKTGRLTAGIKYKPLGEGTHRMKFKDLKNWSYTIGYGFGSGSPLNPSFNFNLEVERNSQLIASFYQHLVVQRRVKNPLEDNHVVGITNYVDFGFEFRTRIIGDKPSENIGTSSFQVAASWQANKNLLLKGKFGSLGSSIALAFKSWWNPSFTFSFSAANDSNGRKYGFGMCLEALRQASYERADPNYVMLKPNKEHLAEGVLRNFGKRPMFQSEIDSGNYDCLPRELRPLGKIL</sequence>
<organism evidence="1 2">
    <name type="scientific">Dioscorea zingiberensis</name>
    <dbReference type="NCBI Taxonomy" id="325984"/>
    <lineage>
        <taxon>Eukaryota</taxon>
        <taxon>Viridiplantae</taxon>
        <taxon>Streptophyta</taxon>
        <taxon>Embryophyta</taxon>
        <taxon>Tracheophyta</taxon>
        <taxon>Spermatophyta</taxon>
        <taxon>Magnoliopsida</taxon>
        <taxon>Liliopsida</taxon>
        <taxon>Dioscoreales</taxon>
        <taxon>Dioscoreaceae</taxon>
        <taxon>Dioscorea</taxon>
    </lineage>
</organism>
<dbReference type="InterPro" id="IPR023614">
    <property type="entry name" value="Porin_dom_sf"/>
</dbReference>
<reference evidence="1" key="2">
    <citation type="journal article" date="2022" name="Hortic Res">
        <title>The genome of Dioscorea zingiberensis sheds light on the biosynthesis, origin and evolution of the medicinally important diosgenin saponins.</title>
        <authorList>
            <person name="Li Y."/>
            <person name="Tan C."/>
            <person name="Li Z."/>
            <person name="Guo J."/>
            <person name="Li S."/>
            <person name="Chen X."/>
            <person name="Wang C."/>
            <person name="Dai X."/>
            <person name="Yang H."/>
            <person name="Song W."/>
            <person name="Hou L."/>
            <person name="Xu J."/>
            <person name="Tong Z."/>
            <person name="Xu A."/>
            <person name="Yuan X."/>
            <person name="Wang W."/>
            <person name="Yang Q."/>
            <person name="Chen L."/>
            <person name="Sun Z."/>
            <person name="Wang K."/>
            <person name="Pan B."/>
            <person name="Chen J."/>
            <person name="Bao Y."/>
            <person name="Liu F."/>
            <person name="Qi X."/>
            <person name="Gang D.R."/>
            <person name="Wen J."/>
            <person name="Li J."/>
        </authorList>
    </citation>
    <scope>NUCLEOTIDE SEQUENCE</scope>
    <source>
        <strain evidence="1">Dzin_1.0</strain>
    </source>
</reference>
<dbReference type="Proteomes" id="UP001085076">
    <property type="component" value="Miscellaneous, Linkage group lg01"/>
</dbReference>
<accession>A0A9D5D861</accession>